<dbReference type="PATRIC" id="fig|1227456.3.peg.673"/>
<dbReference type="AlphaFoldDB" id="M0NBW5"/>
<dbReference type="OrthoDB" id="188002at2157"/>
<evidence type="ECO:0008006" key="4">
    <source>
        <dbReference type="Google" id="ProtNLM"/>
    </source>
</evidence>
<evidence type="ECO:0000313" key="3">
    <source>
        <dbReference type="Proteomes" id="UP000011625"/>
    </source>
</evidence>
<protein>
    <recommendedName>
        <fullName evidence="4">Rubrerythrin family protein</fullName>
    </recommendedName>
</protein>
<dbReference type="STRING" id="1227456.C450_03237"/>
<accession>M0NBW5</accession>
<dbReference type="InterPro" id="IPR009078">
    <property type="entry name" value="Ferritin-like_SF"/>
</dbReference>
<sequence>MDPSQFVDSVREDNRTALSRLGSSKSLYADTEGAMESAPVLRAAADSEFHAHETFEEWADSEGSDAAQEAFATTASEEDDHYGQVTQRLDGDHEPDETPAIHEYLRGLNDTAGRAGAFVGRTIAAEKSKEQLVGFFVGQADTSGAQLFRDLGDDVDAQLERGKDLLGDVCETDDEWARAEEAAGDAIQTAYDEYTERLESMGVNPKPVC</sequence>
<dbReference type="EMBL" id="AOME01000015">
    <property type="protein sequence ID" value="EMA55048.1"/>
    <property type="molecule type" value="Genomic_DNA"/>
</dbReference>
<gene>
    <name evidence="2" type="ORF">C450_03237</name>
</gene>
<dbReference type="SUPFAM" id="SSF47240">
    <property type="entry name" value="Ferritin-like"/>
    <property type="match status" value="1"/>
</dbReference>
<organism evidence="2 3">
    <name type="scientific">Halococcus salifodinae DSM 8989</name>
    <dbReference type="NCBI Taxonomy" id="1227456"/>
    <lineage>
        <taxon>Archaea</taxon>
        <taxon>Methanobacteriati</taxon>
        <taxon>Methanobacteriota</taxon>
        <taxon>Stenosarchaea group</taxon>
        <taxon>Halobacteria</taxon>
        <taxon>Halobacteriales</taxon>
        <taxon>Halococcaceae</taxon>
        <taxon>Halococcus</taxon>
    </lineage>
</organism>
<comment type="caution">
    <text evidence="2">The sequence shown here is derived from an EMBL/GenBank/DDBJ whole genome shotgun (WGS) entry which is preliminary data.</text>
</comment>
<dbReference type="RefSeq" id="WP_005039935.1">
    <property type="nucleotide sequence ID" value="NZ_AOME01000015.1"/>
</dbReference>
<name>M0NBW5_9EURY</name>
<reference evidence="2 3" key="1">
    <citation type="journal article" date="2014" name="PLoS Genet.">
        <title>Phylogenetically driven sequencing of extremely halophilic archaea reveals strategies for static and dynamic osmo-response.</title>
        <authorList>
            <person name="Becker E.A."/>
            <person name="Seitzer P.M."/>
            <person name="Tritt A."/>
            <person name="Larsen D."/>
            <person name="Krusor M."/>
            <person name="Yao A.I."/>
            <person name="Wu D."/>
            <person name="Madern D."/>
            <person name="Eisen J.A."/>
            <person name="Darling A.E."/>
            <person name="Facciotti M.T."/>
        </authorList>
    </citation>
    <scope>NUCLEOTIDE SEQUENCE [LARGE SCALE GENOMIC DNA]</scope>
    <source>
        <strain evidence="2 3">DSM 8989</strain>
    </source>
</reference>
<keyword evidence="3" id="KW-1185">Reference proteome</keyword>
<evidence type="ECO:0000313" key="2">
    <source>
        <dbReference type="EMBL" id="EMA55048.1"/>
    </source>
</evidence>
<proteinExistence type="predicted"/>
<dbReference type="Proteomes" id="UP000011625">
    <property type="component" value="Unassembled WGS sequence"/>
</dbReference>
<evidence type="ECO:0000256" key="1">
    <source>
        <dbReference type="SAM" id="MobiDB-lite"/>
    </source>
</evidence>
<feature type="region of interest" description="Disordered" evidence="1">
    <location>
        <begin position="55"/>
        <end position="97"/>
    </location>
</feature>